<feature type="non-terminal residue" evidence="2">
    <location>
        <position position="37"/>
    </location>
</feature>
<reference evidence="2" key="1">
    <citation type="submission" date="2023-07" db="EMBL/GenBank/DDBJ databases">
        <title>draft genome sequence of fig (Ficus carica).</title>
        <authorList>
            <person name="Takahashi T."/>
            <person name="Nishimura K."/>
        </authorList>
    </citation>
    <scope>NUCLEOTIDE SEQUENCE</scope>
</reference>
<name>A0AA87ZCT3_FICCA</name>
<evidence type="ECO:0000313" key="2">
    <source>
        <dbReference type="EMBL" id="GMN22326.1"/>
    </source>
</evidence>
<evidence type="ECO:0000256" key="1">
    <source>
        <dbReference type="SAM" id="MobiDB-lite"/>
    </source>
</evidence>
<protein>
    <submittedName>
        <fullName evidence="2">Uncharacterized protein</fullName>
    </submittedName>
</protein>
<dbReference type="EMBL" id="BTGU01002822">
    <property type="protein sequence ID" value="GMN22326.1"/>
    <property type="molecule type" value="Genomic_DNA"/>
</dbReference>
<feature type="region of interest" description="Disordered" evidence="1">
    <location>
        <begin position="1"/>
        <end position="37"/>
    </location>
</feature>
<organism evidence="2 3">
    <name type="scientific">Ficus carica</name>
    <name type="common">Common fig</name>
    <dbReference type="NCBI Taxonomy" id="3494"/>
    <lineage>
        <taxon>Eukaryota</taxon>
        <taxon>Viridiplantae</taxon>
        <taxon>Streptophyta</taxon>
        <taxon>Embryophyta</taxon>
        <taxon>Tracheophyta</taxon>
        <taxon>Spermatophyta</taxon>
        <taxon>Magnoliopsida</taxon>
        <taxon>eudicotyledons</taxon>
        <taxon>Gunneridae</taxon>
        <taxon>Pentapetalae</taxon>
        <taxon>rosids</taxon>
        <taxon>fabids</taxon>
        <taxon>Rosales</taxon>
        <taxon>Moraceae</taxon>
        <taxon>Ficeae</taxon>
        <taxon>Ficus</taxon>
    </lineage>
</organism>
<comment type="caution">
    <text evidence="2">The sequence shown here is derived from an EMBL/GenBank/DDBJ whole genome shotgun (WGS) entry which is preliminary data.</text>
</comment>
<accession>A0AA87ZCT3</accession>
<feature type="compositionally biased region" description="Basic and acidic residues" evidence="1">
    <location>
        <begin position="1"/>
        <end position="20"/>
    </location>
</feature>
<keyword evidence="3" id="KW-1185">Reference proteome</keyword>
<evidence type="ECO:0000313" key="3">
    <source>
        <dbReference type="Proteomes" id="UP001187192"/>
    </source>
</evidence>
<feature type="compositionally biased region" description="Pro residues" evidence="1">
    <location>
        <begin position="21"/>
        <end position="31"/>
    </location>
</feature>
<sequence length="37" mass="4073">MDDHFQNYGERSDGDQEIKELPPPSSPPQPPHGTGVL</sequence>
<gene>
    <name evidence="2" type="ORF">TIFTF001_043494</name>
</gene>
<dbReference type="AlphaFoldDB" id="A0AA87ZCT3"/>
<dbReference type="Proteomes" id="UP001187192">
    <property type="component" value="Unassembled WGS sequence"/>
</dbReference>
<proteinExistence type="predicted"/>